<organism evidence="1 2">
    <name type="scientific">Vallitalea maricola</name>
    <dbReference type="NCBI Taxonomy" id="3074433"/>
    <lineage>
        <taxon>Bacteria</taxon>
        <taxon>Bacillati</taxon>
        <taxon>Bacillota</taxon>
        <taxon>Clostridia</taxon>
        <taxon>Lachnospirales</taxon>
        <taxon>Vallitaleaceae</taxon>
        <taxon>Vallitalea</taxon>
    </lineage>
</organism>
<protein>
    <submittedName>
        <fullName evidence="1">Uncharacterized protein</fullName>
    </submittedName>
</protein>
<keyword evidence="2" id="KW-1185">Reference proteome</keyword>
<reference evidence="1" key="1">
    <citation type="submission" date="2023-09" db="EMBL/GenBank/DDBJ databases">
        <title>Vallitalea sediminicola and Vallitalea maricola sp. nov., anaerobic bacteria isolated from marine sediment.</title>
        <authorList>
            <person name="Hirano S."/>
            <person name="Maeda A."/>
            <person name="Terahara T."/>
            <person name="Mori K."/>
            <person name="Hamada M."/>
            <person name="Matsumoto R."/>
            <person name="Kobayashi T."/>
        </authorList>
    </citation>
    <scope>NUCLEOTIDE SEQUENCE</scope>
    <source>
        <strain evidence="1">AN17-2</strain>
    </source>
</reference>
<proteinExistence type="predicted"/>
<evidence type="ECO:0000313" key="1">
    <source>
        <dbReference type="EMBL" id="GMQ60919.1"/>
    </source>
</evidence>
<comment type="caution">
    <text evidence="1">The sequence shown here is derived from an EMBL/GenBank/DDBJ whole genome shotgun (WGS) entry which is preliminary data.</text>
</comment>
<gene>
    <name evidence="1" type="ORF">AN2V17_01460</name>
</gene>
<dbReference type="EMBL" id="BTPU01000002">
    <property type="protein sequence ID" value="GMQ60919.1"/>
    <property type="molecule type" value="Genomic_DNA"/>
</dbReference>
<dbReference type="Proteomes" id="UP001374599">
    <property type="component" value="Unassembled WGS sequence"/>
</dbReference>
<name>A0ACB5UDA1_9FIRM</name>
<accession>A0ACB5UDA1</accession>
<sequence>MLDLDTGKLKTYDNNHGTWTYFLDNNCTHPFPNNKLYFVGDHIIYKGLEKEIDEKLARHNIGIYSLDTETMNIDEPILLFPEVIYTLNKSPNESYYISQFDFINDGKNIIFSGTYEKHRGIFIYDIDTKEIINVVFSSNISSYTLSNDKTKILYCINGNHGNKSMYLAHIDKNTLVSKKCLYNEVQLNLSSWWSPDDTFFLVNEKEYSSSPEIDGCRFDKIRKFNIAE</sequence>
<evidence type="ECO:0000313" key="2">
    <source>
        <dbReference type="Proteomes" id="UP001374599"/>
    </source>
</evidence>